<name>A0A3P9KYV2_ORYLA</name>
<evidence type="ECO:0000256" key="9">
    <source>
        <dbReference type="RuleBase" id="RU367011"/>
    </source>
</evidence>
<evidence type="ECO:0000256" key="4">
    <source>
        <dbReference type="ARBA" id="ARBA00022723"/>
    </source>
</evidence>
<comment type="similarity">
    <text evidence="2 9">Belongs to the alpha-carbonic anhydrase family.</text>
</comment>
<dbReference type="AlphaFoldDB" id="A0A3P9KYV2"/>
<dbReference type="Ensembl" id="ENSORLT00020032709.1">
    <property type="protein sequence ID" value="ENSORLP00020013608.1"/>
    <property type="gene ID" value="ENSORLG00020014572.1"/>
</dbReference>
<keyword evidence="6 9" id="KW-0862">Zinc</keyword>
<dbReference type="InterPro" id="IPR023561">
    <property type="entry name" value="Carbonic_anhydrase_a-class"/>
</dbReference>
<dbReference type="PROSITE" id="PS00162">
    <property type="entry name" value="ALPHA_CA_1"/>
    <property type="match status" value="1"/>
</dbReference>
<proteinExistence type="inferred from homology"/>
<evidence type="ECO:0000313" key="11">
    <source>
        <dbReference type="Ensembl" id="ENSORLP00020013608.1"/>
    </source>
</evidence>
<reference evidence="11" key="4">
    <citation type="submission" date="2025-09" db="UniProtKB">
        <authorList>
            <consortium name="Ensembl"/>
        </authorList>
    </citation>
    <scope>IDENTIFICATION</scope>
    <source>
        <strain evidence="11">HNI</strain>
    </source>
</reference>
<keyword evidence="4 9" id="KW-0479">Metal-binding</keyword>
<dbReference type="PROSITE" id="PS51144">
    <property type="entry name" value="ALPHA_CA_2"/>
    <property type="match status" value="1"/>
</dbReference>
<dbReference type="SMART" id="SM01057">
    <property type="entry name" value="Carb_anhydrase"/>
    <property type="match status" value="1"/>
</dbReference>
<dbReference type="InterPro" id="IPR041874">
    <property type="entry name" value="CA4/CA15"/>
</dbReference>
<sequence>MNSLVVVAVAVCVLVPGAHCASETIAWCFNLPSCNETTWATIAAPYCNGTRQSPINIVSANATADANLTAFTFTNYSNTSALTKIENTGDTVKVTLADGVKISGGDLSEDYDSLQFHLHWGNGSTTPGSEHTVDGKRYPMELHIVNSKASYKKNTTLAVGDSTGLAALGFFIDVMSGTNTAQPPGWNTLTSYLKNITEKNTSVSMAAGISLDDLLFGVDRTKYYRYLGSLTTPACNEAVVWTVFKDPIMVSKDLIDLFGSTVRFSNSTSSFMTNVYRSIQNSQPVRTQPTSSATRHTLSLMSLTLLLGTFWG</sequence>
<organism evidence="11 12">
    <name type="scientific">Oryzias latipes</name>
    <name type="common">Japanese rice fish</name>
    <name type="synonym">Japanese killifish</name>
    <dbReference type="NCBI Taxonomy" id="8090"/>
    <lineage>
        <taxon>Eukaryota</taxon>
        <taxon>Metazoa</taxon>
        <taxon>Chordata</taxon>
        <taxon>Craniata</taxon>
        <taxon>Vertebrata</taxon>
        <taxon>Euteleostomi</taxon>
        <taxon>Actinopterygii</taxon>
        <taxon>Neopterygii</taxon>
        <taxon>Teleostei</taxon>
        <taxon>Neoteleostei</taxon>
        <taxon>Acanthomorphata</taxon>
        <taxon>Ovalentaria</taxon>
        <taxon>Atherinomorphae</taxon>
        <taxon>Beloniformes</taxon>
        <taxon>Adrianichthyidae</taxon>
        <taxon>Oryziinae</taxon>
        <taxon>Oryzias</taxon>
    </lineage>
</organism>
<dbReference type="Proteomes" id="UP000265180">
    <property type="component" value="Chromosome 19"/>
</dbReference>
<protein>
    <recommendedName>
        <fullName evidence="3 9">Carbonic anhydrase</fullName>
        <ecNumber evidence="3 9">4.2.1.1</ecNumber>
    </recommendedName>
</protein>
<evidence type="ECO:0000256" key="1">
    <source>
        <dbReference type="ARBA" id="ARBA00001947"/>
    </source>
</evidence>
<dbReference type="PANTHER" id="PTHR18952">
    <property type="entry name" value="CARBONIC ANHYDRASE"/>
    <property type="match status" value="1"/>
</dbReference>
<evidence type="ECO:0000256" key="5">
    <source>
        <dbReference type="ARBA" id="ARBA00022729"/>
    </source>
</evidence>
<feature type="domain" description="Alpha-carbonic anhydrase" evidence="10">
    <location>
        <begin position="25"/>
        <end position="294"/>
    </location>
</feature>
<reference evidence="11 12" key="2">
    <citation type="submission" date="2017-04" db="EMBL/GenBank/DDBJ databases">
        <title>CpG methylation of centromeres and impact of large insertions on vertebrate speciation.</title>
        <authorList>
            <person name="Ichikawa K."/>
            <person name="Yoshimura J."/>
            <person name="Morishita S."/>
        </authorList>
    </citation>
    <scope>NUCLEOTIDE SEQUENCE</scope>
    <source>
        <strain evidence="11 12">HNI</strain>
    </source>
</reference>
<keyword evidence="5 9" id="KW-0732">Signal</keyword>
<dbReference type="EC" id="4.2.1.1" evidence="3 9"/>
<evidence type="ECO:0000256" key="7">
    <source>
        <dbReference type="ARBA" id="ARBA00023180"/>
    </source>
</evidence>
<keyword evidence="7" id="KW-0325">Glycoprotein</keyword>
<reference key="1">
    <citation type="journal article" date="2007" name="Nature">
        <title>The medaka draft genome and insights into vertebrate genome evolution.</title>
        <authorList>
            <person name="Kasahara M."/>
            <person name="Naruse K."/>
            <person name="Sasaki S."/>
            <person name="Nakatani Y."/>
            <person name="Qu W."/>
            <person name="Ahsan B."/>
            <person name="Yamada T."/>
            <person name="Nagayasu Y."/>
            <person name="Doi K."/>
            <person name="Kasai Y."/>
            <person name="Jindo T."/>
            <person name="Kobayashi D."/>
            <person name="Shimada A."/>
            <person name="Toyoda A."/>
            <person name="Kuroki Y."/>
            <person name="Fujiyama A."/>
            <person name="Sasaki T."/>
            <person name="Shimizu A."/>
            <person name="Asakawa S."/>
            <person name="Shimizu N."/>
            <person name="Hashimoto S."/>
            <person name="Yang J."/>
            <person name="Lee Y."/>
            <person name="Matsushima K."/>
            <person name="Sugano S."/>
            <person name="Sakaizumi M."/>
            <person name="Narita T."/>
            <person name="Ohishi K."/>
            <person name="Haga S."/>
            <person name="Ohta F."/>
            <person name="Nomoto H."/>
            <person name="Nogata K."/>
            <person name="Morishita T."/>
            <person name="Endo T."/>
            <person name="Shin-I T."/>
            <person name="Takeda H."/>
            <person name="Morishita S."/>
            <person name="Kohara Y."/>
        </authorList>
    </citation>
    <scope>NUCLEOTIDE SEQUENCE [LARGE SCALE GENOMIC DNA]</scope>
    <source>
        <strain>Hd-rR</strain>
    </source>
</reference>
<dbReference type="InterPro" id="IPR001148">
    <property type="entry name" value="CA_dom"/>
</dbReference>
<evidence type="ECO:0000256" key="3">
    <source>
        <dbReference type="ARBA" id="ARBA00012925"/>
    </source>
</evidence>
<evidence type="ECO:0000259" key="10">
    <source>
        <dbReference type="PROSITE" id="PS51144"/>
    </source>
</evidence>
<evidence type="ECO:0000256" key="2">
    <source>
        <dbReference type="ARBA" id="ARBA00010718"/>
    </source>
</evidence>
<comment type="cofactor">
    <cofactor evidence="1 9">
        <name>Zn(2+)</name>
        <dbReference type="ChEBI" id="CHEBI:29105"/>
    </cofactor>
</comment>
<dbReference type="InterPro" id="IPR036398">
    <property type="entry name" value="CA_dom_sf"/>
</dbReference>
<reference evidence="11" key="3">
    <citation type="submission" date="2025-08" db="UniProtKB">
        <authorList>
            <consortium name="Ensembl"/>
        </authorList>
    </citation>
    <scope>IDENTIFICATION</scope>
    <source>
        <strain evidence="11">HNI</strain>
    </source>
</reference>
<dbReference type="GO" id="GO:0004089">
    <property type="term" value="F:carbonate dehydratase activity"/>
    <property type="evidence" value="ECO:0007669"/>
    <property type="project" value="UniProtKB-UniRule"/>
</dbReference>
<comment type="catalytic activity">
    <reaction evidence="9">
        <text>hydrogencarbonate + H(+) = CO2 + H2O</text>
        <dbReference type="Rhea" id="RHEA:10748"/>
        <dbReference type="ChEBI" id="CHEBI:15377"/>
        <dbReference type="ChEBI" id="CHEBI:15378"/>
        <dbReference type="ChEBI" id="CHEBI:16526"/>
        <dbReference type="ChEBI" id="CHEBI:17544"/>
        <dbReference type="EC" id="4.2.1.1"/>
    </reaction>
</comment>
<dbReference type="Pfam" id="PF00194">
    <property type="entry name" value="Carb_anhydrase"/>
    <property type="match status" value="1"/>
</dbReference>
<keyword evidence="8 9" id="KW-0456">Lyase</keyword>
<comment type="function">
    <text evidence="9">Reversible hydration of carbon dioxide.</text>
</comment>
<dbReference type="CDD" id="cd03117">
    <property type="entry name" value="alpha_CA_IV_XV_like"/>
    <property type="match status" value="1"/>
</dbReference>
<dbReference type="PANTHER" id="PTHR18952:SF200">
    <property type="entry name" value="CARBONIC ANHYDRASE"/>
    <property type="match status" value="1"/>
</dbReference>
<evidence type="ECO:0000313" key="12">
    <source>
        <dbReference type="Proteomes" id="UP000265180"/>
    </source>
</evidence>
<dbReference type="InterPro" id="IPR018338">
    <property type="entry name" value="Carbonic_anhydrase_a-class_CS"/>
</dbReference>
<dbReference type="SUPFAM" id="SSF51069">
    <property type="entry name" value="Carbonic anhydrase"/>
    <property type="match status" value="1"/>
</dbReference>
<dbReference type="FunFam" id="3.10.200.10:FF:000003">
    <property type="entry name" value="Carbonic anhydrase 12"/>
    <property type="match status" value="1"/>
</dbReference>
<evidence type="ECO:0000256" key="8">
    <source>
        <dbReference type="ARBA" id="ARBA00023239"/>
    </source>
</evidence>
<dbReference type="Gene3D" id="3.10.200.10">
    <property type="entry name" value="Alpha carbonic anhydrase"/>
    <property type="match status" value="1"/>
</dbReference>
<feature type="signal peptide" evidence="9">
    <location>
        <begin position="1"/>
        <end position="20"/>
    </location>
</feature>
<evidence type="ECO:0000256" key="6">
    <source>
        <dbReference type="ARBA" id="ARBA00022833"/>
    </source>
</evidence>
<accession>A0A3P9KYV2</accession>
<feature type="chain" id="PRO_5025073442" description="Carbonic anhydrase" evidence="9">
    <location>
        <begin position="21"/>
        <end position="312"/>
    </location>
</feature>
<dbReference type="GO" id="GO:0008270">
    <property type="term" value="F:zinc ion binding"/>
    <property type="evidence" value="ECO:0007669"/>
    <property type="project" value="UniProtKB-UniRule"/>
</dbReference>